<feature type="coiled-coil region" evidence="1">
    <location>
        <begin position="2"/>
        <end position="36"/>
    </location>
</feature>
<reference evidence="2 3" key="1">
    <citation type="submission" date="2023-07" db="EMBL/GenBank/DDBJ databases">
        <title>Genomic Encyclopedia of Type Strains, Phase IV (KMG-IV): sequencing the most valuable type-strain genomes for metagenomic binning, comparative biology and taxonomic classification.</title>
        <authorList>
            <person name="Goeker M."/>
        </authorList>
    </citation>
    <scope>NUCLEOTIDE SEQUENCE [LARGE SCALE GENOMIC DNA]</scope>
    <source>
        <strain evidence="2 3">DSM 23837</strain>
    </source>
</reference>
<evidence type="ECO:0000313" key="2">
    <source>
        <dbReference type="EMBL" id="MDQ0178403.1"/>
    </source>
</evidence>
<keyword evidence="1" id="KW-0175">Coiled coil</keyword>
<dbReference type="RefSeq" id="WP_307233197.1">
    <property type="nucleotide sequence ID" value="NZ_JAUSTT010000043.1"/>
</dbReference>
<name>A0ABT9WYN7_9BACI</name>
<comment type="caution">
    <text evidence="2">The sequence shown here is derived from an EMBL/GenBank/DDBJ whole genome shotgun (WGS) entry which is preliminary data.</text>
</comment>
<evidence type="ECO:0000313" key="3">
    <source>
        <dbReference type="Proteomes" id="UP001223586"/>
    </source>
</evidence>
<dbReference type="Proteomes" id="UP001223586">
    <property type="component" value="Unassembled WGS sequence"/>
</dbReference>
<accession>A0ABT9WYN7</accession>
<keyword evidence="3" id="KW-1185">Reference proteome</keyword>
<dbReference type="EMBL" id="JAUSTT010000043">
    <property type="protein sequence ID" value="MDQ0178403.1"/>
    <property type="molecule type" value="Genomic_DNA"/>
</dbReference>
<protein>
    <recommendedName>
        <fullName evidence="4">Degradation enzyme regulation protein DegQ</fullName>
    </recommendedName>
</protein>
<sequence length="66" mass="7679">MAVENTEDLNYLKNQVERLDKEVYNLKSKIELLENLLIKIVDDQAISSDLLLDVDYIILKESVKNL</sequence>
<evidence type="ECO:0008006" key="4">
    <source>
        <dbReference type="Google" id="ProtNLM"/>
    </source>
</evidence>
<evidence type="ECO:0000256" key="1">
    <source>
        <dbReference type="SAM" id="Coils"/>
    </source>
</evidence>
<organism evidence="2 3">
    <name type="scientific">Bacillus chungangensis</name>
    <dbReference type="NCBI Taxonomy" id="587633"/>
    <lineage>
        <taxon>Bacteria</taxon>
        <taxon>Bacillati</taxon>
        <taxon>Bacillota</taxon>
        <taxon>Bacilli</taxon>
        <taxon>Bacillales</taxon>
        <taxon>Bacillaceae</taxon>
        <taxon>Bacillus</taxon>
    </lineage>
</organism>
<proteinExistence type="predicted"/>
<gene>
    <name evidence="2" type="ORF">J2S08_004308</name>
</gene>